<comment type="caution">
    <text evidence="3">The sequence shown here is derived from an EMBL/GenBank/DDBJ whole genome shotgun (WGS) entry which is preliminary data.</text>
</comment>
<feature type="transmembrane region" description="Helical" evidence="2">
    <location>
        <begin position="158"/>
        <end position="175"/>
    </location>
</feature>
<dbReference type="Proteomes" id="UP000253741">
    <property type="component" value="Unassembled WGS sequence"/>
</dbReference>
<feature type="transmembrane region" description="Helical" evidence="2">
    <location>
        <begin position="187"/>
        <end position="209"/>
    </location>
</feature>
<evidence type="ECO:0000256" key="2">
    <source>
        <dbReference type="SAM" id="Phobius"/>
    </source>
</evidence>
<dbReference type="OrthoDB" id="5496839at2"/>
<proteinExistence type="predicted"/>
<reference evidence="3 4" key="1">
    <citation type="submission" date="2018-07" db="EMBL/GenBank/DDBJ databases">
        <title>Streptomyces species from bats.</title>
        <authorList>
            <person name="Dunlap C."/>
        </authorList>
    </citation>
    <scope>NUCLEOTIDE SEQUENCE [LARGE SCALE GENOMIC DNA]</scope>
    <source>
        <strain evidence="3 4">AC230</strain>
    </source>
</reference>
<dbReference type="InterPro" id="IPR044878">
    <property type="entry name" value="UbiA_sf"/>
</dbReference>
<dbReference type="RefSeq" id="WP_114626007.1">
    <property type="nucleotide sequence ID" value="NZ_QQNA01000210.1"/>
</dbReference>
<keyword evidence="4" id="KW-1185">Reference proteome</keyword>
<sequence length="347" mass="36939">MSAPRRKSPAPEATPPVTPPVAPPVASPVAPPVARDPGTPGTTIGRLLGFLRERAPSRVYLTYAVTWVLGMQALLAYTEPAGTRWRPGWGTAAEILCVWLALIFARIVDEQKDLAYDRVHNPTRPLPRGAVTTGELRVAMAVIVVLLLGLTLGRSTLLGLWMTLFLVYDCFLVGLEKWSRRVRDGIFLNLIVTYPVQAVVSGHIWLAYLDSGGTGFRWSGAAAMVVCAGAFLHFEFARKTGRTNVPGATLYSNVVGTRASVGLALGSALIAAVGVVVVTRPWTADGPEALAAWLPLAAWAYVWVGAERFLAGRTTTWPPVPAMGFIACLYLGLVVSALCAGPGSVIG</sequence>
<gene>
    <name evidence="3" type="ORF">DVH02_24530</name>
</gene>
<protein>
    <recommendedName>
        <fullName evidence="5">Prenyltransferase</fullName>
    </recommendedName>
</protein>
<evidence type="ECO:0000313" key="4">
    <source>
        <dbReference type="Proteomes" id="UP000253741"/>
    </source>
</evidence>
<feature type="region of interest" description="Disordered" evidence="1">
    <location>
        <begin position="1"/>
        <end position="40"/>
    </location>
</feature>
<organism evidence="3 4">
    <name type="scientific">Streptomyces corynorhini</name>
    <dbReference type="NCBI Taxonomy" id="2282652"/>
    <lineage>
        <taxon>Bacteria</taxon>
        <taxon>Bacillati</taxon>
        <taxon>Actinomycetota</taxon>
        <taxon>Actinomycetes</taxon>
        <taxon>Kitasatosporales</taxon>
        <taxon>Streptomycetaceae</taxon>
        <taxon>Streptomyces</taxon>
    </lineage>
</organism>
<feature type="transmembrane region" description="Helical" evidence="2">
    <location>
        <begin position="129"/>
        <end position="152"/>
    </location>
</feature>
<feature type="transmembrane region" description="Helical" evidence="2">
    <location>
        <begin position="215"/>
        <end position="234"/>
    </location>
</feature>
<feature type="transmembrane region" description="Helical" evidence="2">
    <location>
        <begin position="89"/>
        <end position="108"/>
    </location>
</feature>
<feature type="transmembrane region" description="Helical" evidence="2">
    <location>
        <begin position="59"/>
        <end position="77"/>
    </location>
</feature>
<feature type="transmembrane region" description="Helical" evidence="2">
    <location>
        <begin position="290"/>
        <end position="310"/>
    </location>
</feature>
<feature type="transmembrane region" description="Helical" evidence="2">
    <location>
        <begin position="322"/>
        <end position="346"/>
    </location>
</feature>
<accession>A0A370B775</accession>
<evidence type="ECO:0000256" key="1">
    <source>
        <dbReference type="SAM" id="MobiDB-lite"/>
    </source>
</evidence>
<feature type="transmembrane region" description="Helical" evidence="2">
    <location>
        <begin position="255"/>
        <end position="278"/>
    </location>
</feature>
<evidence type="ECO:0008006" key="5">
    <source>
        <dbReference type="Google" id="ProtNLM"/>
    </source>
</evidence>
<keyword evidence="2" id="KW-0812">Transmembrane</keyword>
<dbReference type="EMBL" id="QQNA01000210">
    <property type="protein sequence ID" value="RDG35596.1"/>
    <property type="molecule type" value="Genomic_DNA"/>
</dbReference>
<feature type="compositionally biased region" description="Pro residues" evidence="1">
    <location>
        <begin position="12"/>
        <end position="31"/>
    </location>
</feature>
<name>A0A370B775_9ACTN</name>
<dbReference type="Gene3D" id="1.10.357.140">
    <property type="entry name" value="UbiA prenyltransferase"/>
    <property type="match status" value="1"/>
</dbReference>
<evidence type="ECO:0000313" key="3">
    <source>
        <dbReference type="EMBL" id="RDG35596.1"/>
    </source>
</evidence>
<dbReference type="AlphaFoldDB" id="A0A370B775"/>
<keyword evidence="2" id="KW-0472">Membrane</keyword>
<keyword evidence="2" id="KW-1133">Transmembrane helix</keyword>